<keyword evidence="3" id="KW-0808">Transferase</keyword>
<dbReference type="EMBL" id="MFKF01000312">
    <property type="protein sequence ID" value="OGG46465.1"/>
    <property type="molecule type" value="Genomic_DNA"/>
</dbReference>
<keyword evidence="2" id="KW-0328">Glycosyltransferase</keyword>
<dbReference type="CDD" id="cd04186">
    <property type="entry name" value="GT_2_like_c"/>
    <property type="match status" value="1"/>
</dbReference>
<gene>
    <name evidence="5" type="ORF">A3F84_11685</name>
</gene>
<dbReference type="PANTHER" id="PTHR43179">
    <property type="entry name" value="RHAMNOSYLTRANSFERASE WBBL"/>
    <property type="match status" value="1"/>
</dbReference>
<protein>
    <recommendedName>
        <fullName evidence="4">Glycosyltransferase 2-like domain-containing protein</fullName>
    </recommendedName>
</protein>
<comment type="similarity">
    <text evidence="1">Belongs to the glycosyltransferase 2 family.</text>
</comment>
<dbReference type="InterPro" id="IPR029044">
    <property type="entry name" value="Nucleotide-diphossugar_trans"/>
</dbReference>
<evidence type="ECO:0000313" key="5">
    <source>
        <dbReference type="EMBL" id="OGG46465.1"/>
    </source>
</evidence>
<feature type="domain" description="Glycosyltransferase 2-like" evidence="4">
    <location>
        <begin position="7"/>
        <end position="175"/>
    </location>
</feature>
<dbReference type="Gene3D" id="3.90.550.10">
    <property type="entry name" value="Spore Coat Polysaccharide Biosynthesis Protein SpsA, Chain A"/>
    <property type="match status" value="1"/>
</dbReference>
<dbReference type="AlphaFoldDB" id="A0A1F6CB82"/>
<sequence>MGGPLCSIIVLNYNGKSYLQDCLSSLLKQRYRPFEVVLVDNASTDGSAEFVRRQFPDVKVVQNANNAGFAEGNNIGARNATGDLLIFLNNDTEVPPDWLERLVSGAYSDDAIGVCGAMTLRFDQRDTIDLLGFTLDRYGFPALIARGEKDEGQYAQVQDVFILGACLAIKRGVADRIGLFDPKYFMLSEDIDLCWRAQVAGHRTVVAPFAKVYHKVAGSEMGTWKRARTRYLSERNTIRSLLKNYAGATLLRILPVYSVMLMLEMGYWLAMGRPAVTWAVVRAVGWNLRNLPDTWREHRRVQGLRAVSDAVIFQGMDPSSNKFGLLWEQVTGLFGKRRIPAT</sequence>
<organism evidence="5 6">
    <name type="scientific">Handelsmanbacteria sp. (strain RIFCSPLOWO2_12_FULL_64_10)</name>
    <dbReference type="NCBI Taxonomy" id="1817868"/>
    <lineage>
        <taxon>Bacteria</taxon>
        <taxon>Candidatus Handelsmaniibacteriota</taxon>
    </lineage>
</organism>
<dbReference type="Proteomes" id="UP000178606">
    <property type="component" value="Unassembled WGS sequence"/>
</dbReference>
<name>A0A1F6CB82_HANXR</name>
<evidence type="ECO:0000256" key="1">
    <source>
        <dbReference type="ARBA" id="ARBA00006739"/>
    </source>
</evidence>
<dbReference type="PANTHER" id="PTHR43179:SF12">
    <property type="entry name" value="GALACTOFURANOSYLTRANSFERASE GLFT2"/>
    <property type="match status" value="1"/>
</dbReference>
<evidence type="ECO:0000313" key="6">
    <source>
        <dbReference type="Proteomes" id="UP000178606"/>
    </source>
</evidence>
<accession>A0A1F6CB82</accession>
<comment type="caution">
    <text evidence="5">The sequence shown here is derived from an EMBL/GenBank/DDBJ whole genome shotgun (WGS) entry which is preliminary data.</text>
</comment>
<evidence type="ECO:0000256" key="3">
    <source>
        <dbReference type="ARBA" id="ARBA00022679"/>
    </source>
</evidence>
<dbReference type="Pfam" id="PF00535">
    <property type="entry name" value="Glycos_transf_2"/>
    <property type="match status" value="1"/>
</dbReference>
<evidence type="ECO:0000259" key="4">
    <source>
        <dbReference type="Pfam" id="PF00535"/>
    </source>
</evidence>
<evidence type="ECO:0000256" key="2">
    <source>
        <dbReference type="ARBA" id="ARBA00022676"/>
    </source>
</evidence>
<dbReference type="InterPro" id="IPR001173">
    <property type="entry name" value="Glyco_trans_2-like"/>
</dbReference>
<dbReference type="SUPFAM" id="SSF53448">
    <property type="entry name" value="Nucleotide-diphospho-sugar transferases"/>
    <property type="match status" value="1"/>
</dbReference>
<dbReference type="GO" id="GO:0016757">
    <property type="term" value="F:glycosyltransferase activity"/>
    <property type="evidence" value="ECO:0007669"/>
    <property type="project" value="UniProtKB-KW"/>
</dbReference>
<proteinExistence type="inferred from homology"/>
<reference evidence="5 6" key="1">
    <citation type="journal article" date="2016" name="Nat. Commun.">
        <title>Thousands of microbial genomes shed light on interconnected biogeochemical processes in an aquifer system.</title>
        <authorList>
            <person name="Anantharaman K."/>
            <person name="Brown C.T."/>
            <person name="Hug L.A."/>
            <person name="Sharon I."/>
            <person name="Castelle C.J."/>
            <person name="Probst A.J."/>
            <person name="Thomas B.C."/>
            <person name="Singh A."/>
            <person name="Wilkins M.J."/>
            <person name="Karaoz U."/>
            <person name="Brodie E.L."/>
            <person name="Williams K.H."/>
            <person name="Hubbard S.S."/>
            <person name="Banfield J.F."/>
        </authorList>
    </citation>
    <scope>NUCLEOTIDE SEQUENCE [LARGE SCALE GENOMIC DNA]</scope>
    <source>
        <strain evidence="6">RIFCSPLOWO2_12_FULL_64_10</strain>
    </source>
</reference>